<name>A0AAW7JK08_9BACT</name>
<protein>
    <submittedName>
        <fullName evidence="4">LysM domain-containing protein</fullName>
    </submittedName>
</protein>
<dbReference type="CDD" id="cd00118">
    <property type="entry name" value="LysM"/>
    <property type="match status" value="1"/>
</dbReference>
<dbReference type="SUPFAM" id="SSF53822">
    <property type="entry name" value="Periplasmic binding protein-like I"/>
    <property type="match status" value="1"/>
</dbReference>
<feature type="domain" description="LysM" evidence="2">
    <location>
        <begin position="29"/>
        <end position="75"/>
    </location>
</feature>
<organism evidence="4 6">
    <name type="scientific">Leyella lascolaii</name>
    <dbReference type="NCBI Taxonomy" id="1776379"/>
    <lineage>
        <taxon>Bacteria</taxon>
        <taxon>Pseudomonadati</taxon>
        <taxon>Bacteroidota</taxon>
        <taxon>Bacteroidia</taxon>
        <taxon>Bacteroidales</taxon>
        <taxon>Prevotellaceae</taxon>
        <taxon>Leyella</taxon>
    </lineage>
</organism>
<dbReference type="EMBL" id="JAUEIE010000006">
    <property type="protein sequence ID" value="MDN0022792.1"/>
    <property type="molecule type" value="Genomic_DNA"/>
</dbReference>
<gene>
    <name evidence="3" type="ORF">QVN81_07150</name>
    <name evidence="4" type="ORF">QVN84_08455</name>
</gene>
<dbReference type="InterPro" id="IPR028082">
    <property type="entry name" value="Peripla_BP_I"/>
</dbReference>
<dbReference type="EMBL" id="JAUEIF010000007">
    <property type="protein sequence ID" value="MDN0025545.1"/>
    <property type="molecule type" value="Genomic_DNA"/>
</dbReference>
<evidence type="ECO:0000313" key="3">
    <source>
        <dbReference type="EMBL" id="MDN0022792.1"/>
    </source>
</evidence>
<dbReference type="SMART" id="SM00257">
    <property type="entry name" value="LysM"/>
    <property type="match status" value="1"/>
</dbReference>
<proteinExistence type="predicted"/>
<comment type="caution">
    <text evidence="4">The sequence shown here is derived from an EMBL/GenBank/DDBJ whole genome shotgun (WGS) entry which is preliminary data.</text>
</comment>
<dbReference type="Proteomes" id="UP001168478">
    <property type="component" value="Unassembled WGS sequence"/>
</dbReference>
<dbReference type="SUPFAM" id="SSF54106">
    <property type="entry name" value="LysM domain"/>
    <property type="match status" value="1"/>
</dbReference>
<keyword evidence="1" id="KW-0732">Signal</keyword>
<reference evidence="4" key="1">
    <citation type="submission" date="2023-06" db="EMBL/GenBank/DDBJ databases">
        <authorList>
            <person name="Zeman M."/>
            <person name="Kubasova T."/>
            <person name="Jahodarova E."/>
            <person name="Nykrynova M."/>
            <person name="Rychlik I."/>
        </authorList>
    </citation>
    <scope>NUCLEOTIDE SEQUENCE</scope>
    <source>
        <strain evidence="4">ET15</strain>
        <strain evidence="3">ET37</strain>
    </source>
</reference>
<dbReference type="InterPro" id="IPR036779">
    <property type="entry name" value="LysM_dom_sf"/>
</dbReference>
<reference evidence="4" key="2">
    <citation type="submission" date="2023-08" db="EMBL/GenBank/DDBJ databases">
        <title>Identification and characterization of horizontal gene transfer across gut microbiota members of farm animals based on homology search.</title>
        <authorList>
            <person name="Schwarzerova J."/>
            <person name="Nykrynova M."/>
            <person name="Jureckova K."/>
            <person name="Cejkova D."/>
            <person name="Rychlik I."/>
        </authorList>
    </citation>
    <scope>NUCLEOTIDE SEQUENCE</scope>
    <source>
        <strain evidence="4">ET15</strain>
        <strain evidence="3">ET37</strain>
    </source>
</reference>
<dbReference type="RefSeq" id="WP_289825315.1">
    <property type="nucleotide sequence ID" value="NZ_JAUEIE010000006.1"/>
</dbReference>
<evidence type="ECO:0000256" key="1">
    <source>
        <dbReference type="SAM" id="SignalP"/>
    </source>
</evidence>
<dbReference type="Gene3D" id="3.40.50.2300">
    <property type="match status" value="1"/>
</dbReference>
<dbReference type="AlphaFoldDB" id="A0AAW7JK08"/>
<dbReference type="InterPro" id="IPR018392">
    <property type="entry name" value="LysM"/>
</dbReference>
<keyword evidence="5" id="KW-1185">Reference proteome</keyword>
<dbReference type="PROSITE" id="PS51782">
    <property type="entry name" value="LYSM"/>
    <property type="match status" value="1"/>
</dbReference>
<feature type="signal peptide" evidence="1">
    <location>
        <begin position="1"/>
        <end position="20"/>
    </location>
</feature>
<dbReference type="Gene3D" id="3.10.350.10">
    <property type="entry name" value="LysM domain"/>
    <property type="match status" value="1"/>
</dbReference>
<evidence type="ECO:0000313" key="4">
    <source>
        <dbReference type="EMBL" id="MDN0025545.1"/>
    </source>
</evidence>
<dbReference type="Proteomes" id="UP001167831">
    <property type="component" value="Unassembled WGS sequence"/>
</dbReference>
<accession>A0AAW7JK08</accession>
<feature type="chain" id="PRO_5043622443" evidence="1">
    <location>
        <begin position="21"/>
        <end position="452"/>
    </location>
</feature>
<evidence type="ECO:0000313" key="5">
    <source>
        <dbReference type="Proteomes" id="UP001167831"/>
    </source>
</evidence>
<evidence type="ECO:0000313" key="6">
    <source>
        <dbReference type="Proteomes" id="UP001168478"/>
    </source>
</evidence>
<evidence type="ECO:0000259" key="2">
    <source>
        <dbReference type="PROSITE" id="PS51782"/>
    </source>
</evidence>
<sequence>MIRFIRYCFFACFFMLPVLAFGQSGKWQDIYKVKKKDTVYGIAKKYHITPGELIKANPAISDTDYKLKKGDKLFIPYPVKTTDTFDAGAIKNAKKAETKKPDALRVGIMLPLHDVDGDGRRMVEYYRGFLMACDSLRAKGISTDVYAWNVPADADIRISLLDDNAKRCDMIFGPLYTRQLKPLADFCRANDIKLIVPFSISGNEVEANPHIYQVYQSAETLNERAINAFMERFPDCHPVFIDCNDTTSNKGMFTFGLRKRLDAKGISYSITNLKSSEAYFAKAFSTSKRNVVILNTGRSPQLNVALAKLDGLTATNPGMRISMFGYTEWLMYTKVYLNYFYKYNAYIPTTFYYNALSDQTEAFENSYRKWFRTDMQTALPRFALTGYDHARFFIEGEYARGKSFRGTKEQSAYRPLQTPLKFVYASPDGGMRNSAFMLVHYMSSRRIESISY</sequence>
<dbReference type="Pfam" id="PF01476">
    <property type="entry name" value="LysM"/>
    <property type="match status" value="1"/>
</dbReference>